<dbReference type="PANTHER" id="PTHR48104:SF30">
    <property type="entry name" value="METACASPASE-1"/>
    <property type="match status" value="1"/>
</dbReference>
<keyword evidence="6" id="KW-1185">Reference proteome</keyword>
<dbReference type="InParanoid" id="A0A0C3BEX7"/>
<proteinExistence type="inferred from homology"/>
<keyword evidence="3" id="KW-0378">Hydrolase</keyword>
<reference evidence="6" key="2">
    <citation type="submission" date="2015-01" db="EMBL/GenBank/DDBJ databases">
        <title>Evolutionary Origins and Diversification of the Mycorrhizal Mutualists.</title>
        <authorList>
            <consortium name="DOE Joint Genome Institute"/>
            <consortium name="Mycorrhizal Genomics Consortium"/>
            <person name="Kohler A."/>
            <person name="Kuo A."/>
            <person name="Nagy L.G."/>
            <person name="Floudas D."/>
            <person name="Copeland A."/>
            <person name="Barry K.W."/>
            <person name="Cichocki N."/>
            <person name="Veneault-Fourrey C."/>
            <person name="LaButti K."/>
            <person name="Lindquist E.A."/>
            <person name="Lipzen A."/>
            <person name="Lundell T."/>
            <person name="Morin E."/>
            <person name="Murat C."/>
            <person name="Riley R."/>
            <person name="Ohm R."/>
            <person name="Sun H."/>
            <person name="Tunlid A."/>
            <person name="Henrissat B."/>
            <person name="Grigoriev I.V."/>
            <person name="Hibbett D.S."/>
            <person name="Martin F."/>
        </authorList>
    </citation>
    <scope>NUCLEOTIDE SEQUENCE [LARGE SCALE GENOMIC DNA]</scope>
    <source>
        <strain evidence="6">F 1598</strain>
    </source>
</reference>
<keyword evidence="3" id="KW-0788">Thiol protease</keyword>
<dbReference type="GO" id="GO:0006508">
    <property type="term" value="P:proteolysis"/>
    <property type="evidence" value="ECO:0007669"/>
    <property type="project" value="InterPro"/>
</dbReference>
<dbReference type="InterPro" id="IPR050452">
    <property type="entry name" value="Metacaspase"/>
</dbReference>
<dbReference type="OrthoDB" id="3223806at2759"/>
<dbReference type="SUPFAM" id="SSF52129">
    <property type="entry name" value="Caspase-like"/>
    <property type="match status" value="1"/>
</dbReference>
<evidence type="ECO:0000256" key="1">
    <source>
        <dbReference type="ARBA" id="ARBA00009005"/>
    </source>
</evidence>
<evidence type="ECO:0000256" key="3">
    <source>
        <dbReference type="ARBA" id="ARBA00022807"/>
    </source>
</evidence>
<dbReference type="HOGENOM" id="CLU_011935_1_0_1"/>
<feature type="domain" description="Peptidase C14 caspase" evidence="4">
    <location>
        <begin position="6"/>
        <end position="261"/>
    </location>
</feature>
<dbReference type="InterPro" id="IPR029030">
    <property type="entry name" value="Caspase-like_dom_sf"/>
</dbReference>
<dbReference type="Gene3D" id="3.40.50.1460">
    <property type="match status" value="1"/>
</dbReference>
<dbReference type="InterPro" id="IPR011600">
    <property type="entry name" value="Pept_C14_caspase"/>
</dbReference>
<dbReference type="Pfam" id="PF00656">
    <property type="entry name" value="Peptidase_C14"/>
    <property type="match status" value="1"/>
</dbReference>
<evidence type="ECO:0000313" key="6">
    <source>
        <dbReference type="Proteomes" id="UP000054166"/>
    </source>
</evidence>
<protein>
    <recommendedName>
        <fullName evidence="4">Peptidase C14 caspase domain-containing protein</fullName>
    </recommendedName>
</protein>
<accession>A0A0C3BEX7</accession>
<evidence type="ECO:0000313" key="5">
    <source>
        <dbReference type="EMBL" id="KIM75882.1"/>
    </source>
</evidence>
<evidence type="ECO:0000256" key="2">
    <source>
        <dbReference type="ARBA" id="ARBA00022703"/>
    </source>
</evidence>
<dbReference type="AlphaFoldDB" id="A0A0C3BEX7"/>
<organism evidence="5 6">
    <name type="scientific">Piloderma croceum (strain F 1598)</name>
    <dbReference type="NCBI Taxonomy" id="765440"/>
    <lineage>
        <taxon>Eukaryota</taxon>
        <taxon>Fungi</taxon>
        <taxon>Dikarya</taxon>
        <taxon>Basidiomycota</taxon>
        <taxon>Agaricomycotina</taxon>
        <taxon>Agaricomycetes</taxon>
        <taxon>Agaricomycetidae</taxon>
        <taxon>Atheliales</taxon>
        <taxon>Atheliaceae</taxon>
        <taxon>Piloderma</taxon>
    </lineage>
</organism>
<sequence>MTPPIVALIVAINKYQSDSICNLNECLNDSRLIGEYFRTLDANIVTLEDGEATRENIISTFRSHLIDNVDIKPGSALVFYFAGHGTRVKAPDGWETHNGRIEAICPSDEFVEVAEAERMVIRCIPDLTLNGLICELENKHGGNITVILDCCHAGSGTRDRDGKLSRAREPYTDYDNKPFPPLRPDVDIWKSHVSSFDTSGQLGPREKSSHVLIAACREEEKASDGYFTRLLVENLPRDISQVTYGDLIASIPARLQQVPQYEGDQDRILFDTKIIDRDHRAFKLRPRDEGYEYEVGAWGIHGVKEGMKFRVQSDDNDRKFLGVLETRKLGTVSSILGPVKGTCDTPLFQKGAVAVMMPDMINVFIDPDSRNIISLQETTHSSFKLVDARCRANVALKLVSNGDSSTLLVENLDPLYIKHGCRPAEFKWEDVSRSLPSLLHGIANFKYHLDRDHAVDSVEAASGDSHLDFEGVTMALYSLQIHSSGFIQRRSDNLFENLTASLLSDNGASYGIRIKNGTGQPLFFYLFYFDPSTYTIQPIYEPRSSTMSPINIITIGYGSTTSEPLEFILNDNAERDAGFVKLYASKQYVDLRPLHQPLVLDCPQRKVRLLKLSFRTGFWCARRAIIEVSRSK</sequence>
<dbReference type="EMBL" id="KN833041">
    <property type="protein sequence ID" value="KIM75882.1"/>
    <property type="molecule type" value="Genomic_DNA"/>
</dbReference>
<keyword evidence="2" id="KW-0053">Apoptosis</keyword>
<dbReference type="Proteomes" id="UP000054166">
    <property type="component" value="Unassembled WGS sequence"/>
</dbReference>
<dbReference type="PANTHER" id="PTHR48104">
    <property type="entry name" value="METACASPASE-4"/>
    <property type="match status" value="1"/>
</dbReference>
<dbReference type="GO" id="GO:0006915">
    <property type="term" value="P:apoptotic process"/>
    <property type="evidence" value="ECO:0007669"/>
    <property type="project" value="UniProtKB-KW"/>
</dbReference>
<evidence type="ECO:0000259" key="4">
    <source>
        <dbReference type="Pfam" id="PF00656"/>
    </source>
</evidence>
<reference evidence="5 6" key="1">
    <citation type="submission" date="2014-04" db="EMBL/GenBank/DDBJ databases">
        <authorList>
            <consortium name="DOE Joint Genome Institute"/>
            <person name="Kuo A."/>
            <person name="Tarkka M."/>
            <person name="Buscot F."/>
            <person name="Kohler A."/>
            <person name="Nagy L.G."/>
            <person name="Floudas D."/>
            <person name="Copeland A."/>
            <person name="Barry K.W."/>
            <person name="Cichocki N."/>
            <person name="Veneault-Fourrey C."/>
            <person name="LaButti K."/>
            <person name="Lindquist E.A."/>
            <person name="Lipzen A."/>
            <person name="Lundell T."/>
            <person name="Morin E."/>
            <person name="Murat C."/>
            <person name="Sun H."/>
            <person name="Tunlid A."/>
            <person name="Henrissat B."/>
            <person name="Grigoriev I.V."/>
            <person name="Hibbett D.S."/>
            <person name="Martin F."/>
            <person name="Nordberg H.P."/>
            <person name="Cantor M.N."/>
            <person name="Hua S.X."/>
        </authorList>
    </citation>
    <scope>NUCLEOTIDE SEQUENCE [LARGE SCALE GENOMIC DNA]</scope>
    <source>
        <strain evidence="5 6">F 1598</strain>
    </source>
</reference>
<gene>
    <name evidence="5" type="ORF">PILCRDRAFT_826903</name>
</gene>
<keyword evidence="3" id="KW-0645">Protease</keyword>
<dbReference type="GO" id="GO:0005737">
    <property type="term" value="C:cytoplasm"/>
    <property type="evidence" value="ECO:0007669"/>
    <property type="project" value="TreeGrafter"/>
</dbReference>
<name>A0A0C3BEX7_PILCF</name>
<dbReference type="GO" id="GO:0004197">
    <property type="term" value="F:cysteine-type endopeptidase activity"/>
    <property type="evidence" value="ECO:0007669"/>
    <property type="project" value="InterPro"/>
</dbReference>
<comment type="similarity">
    <text evidence="1">Belongs to the peptidase C14B family.</text>
</comment>